<feature type="chain" id="PRO_5037333060" description="N-acetylmuramoyl-L-alanine amidase" evidence="6">
    <location>
        <begin position="19"/>
        <end position="276"/>
    </location>
</feature>
<dbReference type="InterPro" id="IPR051206">
    <property type="entry name" value="NAMLAA_amidase_2"/>
</dbReference>
<dbReference type="GO" id="GO:0008745">
    <property type="term" value="F:N-acetylmuramoyl-L-alanine amidase activity"/>
    <property type="evidence" value="ECO:0007669"/>
    <property type="project" value="UniProtKB-EC"/>
</dbReference>
<dbReference type="GO" id="GO:0009253">
    <property type="term" value="P:peptidoglycan catabolic process"/>
    <property type="evidence" value="ECO:0007669"/>
    <property type="project" value="InterPro"/>
</dbReference>
<keyword evidence="5" id="KW-0961">Cell wall biogenesis/degradation</keyword>
<evidence type="ECO:0000256" key="5">
    <source>
        <dbReference type="ARBA" id="ARBA00023316"/>
    </source>
</evidence>
<dbReference type="Gene3D" id="3.40.80.10">
    <property type="entry name" value="Peptidoglycan recognition protein-like"/>
    <property type="match status" value="1"/>
</dbReference>
<evidence type="ECO:0000256" key="1">
    <source>
        <dbReference type="ARBA" id="ARBA00001561"/>
    </source>
</evidence>
<dbReference type="CDD" id="cd06583">
    <property type="entry name" value="PGRP"/>
    <property type="match status" value="1"/>
</dbReference>
<dbReference type="InterPro" id="IPR002502">
    <property type="entry name" value="Amidase_domain"/>
</dbReference>
<gene>
    <name evidence="8" type="primary">ampDh2</name>
    <name evidence="8" type="ORF">GCM10011396_05020</name>
</gene>
<dbReference type="InterPro" id="IPR036365">
    <property type="entry name" value="PGBD-like_sf"/>
</dbReference>
<reference evidence="8" key="2">
    <citation type="submission" date="2020-09" db="EMBL/GenBank/DDBJ databases">
        <authorList>
            <person name="Sun Q."/>
            <person name="Zhou Y."/>
        </authorList>
    </citation>
    <scope>NUCLEOTIDE SEQUENCE</scope>
    <source>
        <strain evidence="8">CGMCC 1.10998</strain>
    </source>
</reference>
<feature type="signal peptide" evidence="6">
    <location>
        <begin position="1"/>
        <end position="18"/>
    </location>
</feature>
<proteinExistence type="inferred from homology"/>
<sequence length="276" mass="30640">MKKLLALLAMTTLFAGCATPLNIDRTYAGKMQDSRARFLVIHYTVSNLQRSIELLTGDNVSVHYLVTDEAQPRIYGMVDENKRAWHAGKSEWKDYKSLGASSIGIEIVNPGYTDTPQGRVYAPFPQKQIDVLLPLIKDIVARNQIAPENILGHSDIAPQRKQDPGPMFPWKQLADAGLIVWPNAEQVKLKQASYESQVPDAAWFQKKLHAHGYTVPQSGQLDTETQTVIGAFQMKYRPANIDGKPDAETAAILEVLTSTPSTIVTPFLEQAAQIKK</sequence>
<dbReference type="InterPro" id="IPR036505">
    <property type="entry name" value="Amidase/PGRP_sf"/>
</dbReference>
<keyword evidence="9" id="KW-1185">Reference proteome</keyword>
<dbReference type="InterPro" id="IPR002477">
    <property type="entry name" value="Peptidoglycan-bd-like"/>
</dbReference>
<feature type="domain" description="N-acetylmuramoyl-L-alanine amidase" evidence="7">
    <location>
        <begin position="24"/>
        <end position="165"/>
    </location>
</feature>
<accession>A0A916XC72</accession>
<dbReference type="EC" id="3.5.1.28" evidence="3"/>
<dbReference type="InterPro" id="IPR036366">
    <property type="entry name" value="PGBDSf"/>
</dbReference>
<protein>
    <recommendedName>
        <fullName evidence="3">N-acetylmuramoyl-L-alanine amidase</fullName>
        <ecNumber evidence="3">3.5.1.28</ecNumber>
    </recommendedName>
</protein>
<keyword evidence="4" id="KW-0378">Hydrolase</keyword>
<comment type="similarity">
    <text evidence="2">Belongs to the N-acetylmuramoyl-L-alanine amidase 2 family.</text>
</comment>
<dbReference type="SUPFAM" id="SSF55846">
    <property type="entry name" value="N-acetylmuramoyl-L-alanine amidase-like"/>
    <property type="match status" value="1"/>
</dbReference>
<dbReference type="PROSITE" id="PS51257">
    <property type="entry name" value="PROKAR_LIPOPROTEIN"/>
    <property type="match status" value="1"/>
</dbReference>
<evidence type="ECO:0000256" key="6">
    <source>
        <dbReference type="SAM" id="SignalP"/>
    </source>
</evidence>
<dbReference type="GO" id="GO:0071555">
    <property type="term" value="P:cell wall organization"/>
    <property type="evidence" value="ECO:0007669"/>
    <property type="project" value="UniProtKB-KW"/>
</dbReference>
<dbReference type="Proteomes" id="UP000637423">
    <property type="component" value="Unassembled WGS sequence"/>
</dbReference>
<comment type="caution">
    <text evidence="8">The sequence shown here is derived from an EMBL/GenBank/DDBJ whole genome shotgun (WGS) entry which is preliminary data.</text>
</comment>
<dbReference type="FunFam" id="3.40.80.10:FF:000003">
    <property type="entry name" value="N-acetylmuramoyl-L-alanine amidase"/>
    <property type="match status" value="1"/>
</dbReference>
<organism evidence="8 9">
    <name type="scientific">Undibacterium terreum</name>
    <dbReference type="NCBI Taxonomy" id="1224302"/>
    <lineage>
        <taxon>Bacteria</taxon>
        <taxon>Pseudomonadati</taxon>
        <taxon>Pseudomonadota</taxon>
        <taxon>Betaproteobacteria</taxon>
        <taxon>Burkholderiales</taxon>
        <taxon>Oxalobacteraceae</taxon>
        <taxon>Undibacterium</taxon>
    </lineage>
</organism>
<dbReference type="EMBL" id="BMED01000001">
    <property type="protein sequence ID" value="GGC61055.1"/>
    <property type="molecule type" value="Genomic_DNA"/>
</dbReference>
<evidence type="ECO:0000256" key="2">
    <source>
        <dbReference type="ARBA" id="ARBA00007553"/>
    </source>
</evidence>
<dbReference type="GO" id="GO:0009254">
    <property type="term" value="P:peptidoglycan turnover"/>
    <property type="evidence" value="ECO:0007669"/>
    <property type="project" value="TreeGrafter"/>
</dbReference>
<comment type="catalytic activity">
    <reaction evidence="1">
        <text>Hydrolyzes the link between N-acetylmuramoyl residues and L-amino acid residues in certain cell-wall glycopeptides.</text>
        <dbReference type="EC" id="3.5.1.28"/>
    </reaction>
</comment>
<dbReference type="GO" id="GO:0019867">
    <property type="term" value="C:outer membrane"/>
    <property type="evidence" value="ECO:0007669"/>
    <property type="project" value="TreeGrafter"/>
</dbReference>
<evidence type="ECO:0000256" key="4">
    <source>
        <dbReference type="ARBA" id="ARBA00022801"/>
    </source>
</evidence>
<dbReference type="Gene3D" id="1.10.101.10">
    <property type="entry name" value="PGBD-like superfamily/PGBD"/>
    <property type="match status" value="1"/>
</dbReference>
<evidence type="ECO:0000313" key="8">
    <source>
        <dbReference type="EMBL" id="GGC61055.1"/>
    </source>
</evidence>
<dbReference type="SUPFAM" id="SSF47090">
    <property type="entry name" value="PGBD-like"/>
    <property type="match status" value="1"/>
</dbReference>
<dbReference type="PANTHER" id="PTHR30417:SF1">
    <property type="entry name" value="N-ACETYLMURAMOYL-L-ALANINE AMIDASE AMID"/>
    <property type="match status" value="1"/>
</dbReference>
<dbReference type="SMART" id="SM00644">
    <property type="entry name" value="Ami_2"/>
    <property type="match status" value="1"/>
</dbReference>
<evidence type="ECO:0000313" key="9">
    <source>
        <dbReference type="Proteomes" id="UP000637423"/>
    </source>
</evidence>
<dbReference type="PANTHER" id="PTHR30417">
    <property type="entry name" value="N-ACETYLMURAMOYL-L-ALANINE AMIDASE AMID"/>
    <property type="match status" value="1"/>
</dbReference>
<keyword evidence="6" id="KW-0732">Signal</keyword>
<reference evidence="8" key="1">
    <citation type="journal article" date="2014" name="Int. J. Syst. Evol. Microbiol.">
        <title>Complete genome sequence of Corynebacterium casei LMG S-19264T (=DSM 44701T), isolated from a smear-ripened cheese.</title>
        <authorList>
            <consortium name="US DOE Joint Genome Institute (JGI-PGF)"/>
            <person name="Walter F."/>
            <person name="Albersmeier A."/>
            <person name="Kalinowski J."/>
            <person name="Ruckert C."/>
        </authorList>
    </citation>
    <scope>NUCLEOTIDE SEQUENCE</scope>
    <source>
        <strain evidence="8">CGMCC 1.10998</strain>
    </source>
</reference>
<evidence type="ECO:0000256" key="3">
    <source>
        <dbReference type="ARBA" id="ARBA00011901"/>
    </source>
</evidence>
<dbReference type="Pfam" id="PF01510">
    <property type="entry name" value="Amidase_2"/>
    <property type="match status" value="1"/>
</dbReference>
<dbReference type="Pfam" id="PF01471">
    <property type="entry name" value="PG_binding_1"/>
    <property type="match status" value="1"/>
</dbReference>
<dbReference type="AlphaFoldDB" id="A0A916XC72"/>
<evidence type="ECO:0000259" key="7">
    <source>
        <dbReference type="SMART" id="SM00644"/>
    </source>
</evidence>
<name>A0A916XC72_9BURK</name>